<feature type="non-terminal residue" evidence="2">
    <location>
        <position position="1"/>
    </location>
</feature>
<dbReference type="AlphaFoldDB" id="A0A6J4KQV2"/>
<feature type="non-terminal residue" evidence="2">
    <location>
        <position position="271"/>
    </location>
</feature>
<feature type="compositionally biased region" description="Basic residues" evidence="1">
    <location>
        <begin position="173"/>
        <end position="201"/>
    </location>
</feature>
<evidence type="ECO:0000256" key="1">
    <source>
        <dbReference type="SAM" id="MobiDB-lite"/>
    </source>
</evidence>
<accession>A0A6J4KQV2</accession>
<proteinExistence type="predicted"/>
<feature type="compositionally biased region" description="Basic and acidic residues" evidence="1">
    <location>
        <begin position="24"/>
        <end position="39"/>
    </location>
</feature>
<name>A0A6J4KQV2_9BACT</name>
<feature type="region of interest" description="Disordered" evidence="1">
    <location>
        <begin position="1"/>
        <end position="101"/>
    </location>
</feature>
<evidence type="ECO:0000313" key="2">
    <source>
        <dbReference type="EMBL" id="CAA9311703.1"/>
    </source>
</evidence>
<sequence length="271" mass="28675">EPRTLAHPPRAPRGRRGGGVPPRRAPDLVRASRGERGALREPAGALRCGQRHPRRGAGDLPPVRGPGAASQARLRAAGGMGAPRRVGDGRHPGPHRLARDAPPVAAHLSGLACRGVARERAGDAAGRLQPRGRAGGVHRRAAHLLPRGGRARGGGAGPERHLVPRQGAGPRPRAGRGRAHRGRPAGPRLPRRSGPHPHPRRATRDRAGEGGFRRRRGLESVDRGRREAGRHGRRRVPADDLRGSGERGRARAAGGRRAVERTAAHLRAGPL</sequence>
<feature type="compositionally biased region" description="Basic and acidic residues" evidence="1">
    <location>
        <begin position="202"/>
        <end position="249"/>
    </location>
</feature>
<feature type="region of interest" description="Disordered" evidence="1">
    <location>
        <begin position="118"/>
        <end position="271"/>
    </location>
</feature>
<reference evidence="2" key="1">
    <citation type="submission" date="2020-02" db="EMBL/GenBank/DDBJ databases">
        <authorList>
            <person name="Meier V. D."/>
        </authorList>
    </citation>
    <scope>NUCLEOTIDE SEQUENCE</scope>
    <source>
        <strain evidence="2">AVDCRST_MAG68</strain>
    </source>
</reference>
<organism evidence="2">
    <name type="scientific">uncultured Gemmatimonadota bacterium</name>
    <dbReference type="NCBI Taxonomy" id="203437"/>
    <lineage>
        <taxon>Bacteria</taxon>
        <taxon>Pseudomonadati</taxon>
        <taxon>Gemmatimonadota</taxon>
        <taxon>environmental samples</taxon>
    </lineage>
</organism>
<dbReference type="EMBL" id="CADCTW010000073">
    <property type="protein sequence ID" value="CAA9311703.1"/>
    <property type="molecule type" value="Genomic_DNA"/>
</dbReference>
<gene>
    <name evidence="2" type="ORF">AVDCRST_MAG68-1268</name>
</gene>
<protein>
    <submittedName>
        <fullName evidence="2">Aldose 1-epimerase</fullName>
    </submittedName>
</protein>